<reference evidence="1" key="1">
    <citation type="submission" date="2022-10" db="EMBL/GenBank/DDBJ databases">
        <title>Culturing micro-colonial fungi from biological soil crusts in the Mojave desert and describing Neophaeococcomyces mojavensis, and introducing the new genera and species Taxawa tesnikishii.</title>
        <authorList>
            <person name="Kurbessoian T."/>
            <person name="Stajich J.E."/>
        </authorList>
    </citation>
    <scope>NUCLEOTIDE SEQUENCE</scope>
    <source>
        <strain evidence="1">JES_112</strain>
    </source>
</reference>
<name>A0ACC3A7B3_9EURO</name>
<keyword evidence="2" id="KW-1185">Reference proteome</keyword>
<dbReference type="EMBL" id="JAPDRQ010000076">
    <property type="protein sequence ID" value="KAJ9656556.1"/>
    <property type="molecule type" value="Genomic_DNA"/>
</dbReference>
<gene>
    <name evidence="1" type="ORF">H2198_004905</name>
</gene>
<evidence type="ECO:0000313" key="1">
    <source>
        <dbReference type="EMBL" id="KAJ9656556.1"/>
    </source>
</evidence>
<sequence>MDTRIKKFLNRRSRSTASSSGLEHPSISQQFAPASYRPSIFLYQSRAKSTSDAQKELENHATYVRSFSYDSVPAGKAPTIGTIPQKGNGPVRLQASRRLSSGDLTVTSQDPQRTLQDIRKGDYIVGKKERPMSRNQGTPRASTTDSRLFTHQSSPATSAHSHPQTWPSTPKPETQSVQHTFQMRNPEVTSTNIGLGLSPPSFTNLPRQSYDSQRSAWSHHSASRGSSASLQATLHSRPQDNNATLEALRRAEYGRLVELYGQEGAARQLAMSEHQHQYHRNASVATSPAQPSSSSFVLDLPPAPALDGQEVYQPRMSGTSVSDNGFDTWSGTSSPHRASLVSSHADPSISTAHTSLVEEETTGDDIRKLVAQIRSTYLDALEAHSMPPAKAKPRKKKVRKSKQTPSSIIPGESPTPKTTPPSTPGRPIWHADNHFPDSSAKRRMNSESAGPVGRLSPIQASPLRGEDETIGIKRADSTTLGGIMAELTRSKIRSREASRTVSPSPEHRIRQPVVTAIKDDFGHTRPTVAKGQPQTNQDSWLDMESQLAKEVLDKSLQEHPKTQYQAPIIPSKTPNINCVSSPTSQAPDKFESLYQDLFGKDADDLWSSPSSVHGKDFAPLVRLTYTGDKGSGFTPRSSQSRKPSSMSSIVQIPENSTVHTHTYTYSTGTTARLSGTVKPPGNFF</sequence>
<accession>A0ACC3A7B3</accession>
<comment type="caution">
    <text evidence="1">The sequence shown here is derived from an EMBL/GenBank/DDBJ whole genome shotgun (WGS) entry which is preliminary data.</text>
</comment>
<evidence type="ECO:0000313" key="2">
    <source>
        <dbReference type="Proteomes" id="UP001172386"/>
    </source>
</evidence>
<dbReference type="Proteomes" id="UP001172386">
    <property type="component" value="Unassembled WGS sequence"/>
</dbReference>
<organism evidence="1 2">
    <name type="scientific">Neophaeococcomyces mojaviensis</name>
    <dbReference type="NCBI Taxonomy" id="3383035"/>
    <lineage>
        <taxon>Eukaryota</taxon>
        <taxon>Fungi</taxon>
        <taxon>Dikarya</taxon>
        <taxon>Ascomycota</taxon>
        <taxon>Pezizomycotina</taxon>
        <taxon>Eurotiomycetes</taxon>
        <taxon>Chaetothyriomycetidae</taxon>
        <taxon>Chaetothyriales</taxon>
        <taxon>Chaetothyriales incertae sedis</taxon>
        <taxon>Neophaeococcomyces</taxon>
    </lineage>
</organism>
<proteinExistence type="predicted"/>
<protein>
    <submittedName>
        <fullName evidence="1">Uncharacterized protein</fullName>
    </submittedName>
</protein>